<protein>
    <submittedName>
        <fullName evidence="2">Spermatogenesis-associated protein 7</fullName>
    </submittedName>
</protein>
<dbReference type="InterPro" id="IPR029357">
    <property type="entry name" value="SPATA7"/>
</dbReference>
<accession>A0A091R9B4</accession>
<proteinExistence type="predicted"/>
<dbReference type="GO" id="GO:0120200">
    <property type="term" value="C:rod photoreceptor outer segment"/>
    <property type="evidence" value="ECO:0007669"/>
    <property type="project" value="TreeGrafter"/>
</dbReference>
<evidence type="ECO:0000313" key="2">
    <source>
        <dbReference type="EMBL" id="KFQ35524.1"/>
    </source>
</evidence>
<name>A0A091R9B4_9AVES</name>
<gene>
    <name evidence="2" type="ORF">N332_07297</name>
</gene>
<dbReference type="GO" id="GO:0005930">
    <property type="term" value="C:axoneme"/>
    <property type="evidence" value="ECO:0007669"/>
    <property type="project" value="TreeGrafter"/>
</dbReference>
<evidence type="ECO:0000256" key="1">
    <source>
        <dbReference type="SAM" id="MobiDB-lite"/>
    </source>
</evidence>
<dbReference type="EMBL" id="KK811010">
    <property type="protein sequence ID" value="KFQ35524.1"/>
    <property type="molecule type" value="Genomic_DNA"/>
</dbReference>
<dbReference type="GO" id="GO:0120206">
    <property type="term" value="C:photoreceptor distal connecting cilium"/>
    <property type="evidence" value="ECO:0007669"/>
    <property type="project" value="TreeGrafter"/>
</dbReference>
<keyword evidence="3" id="KW-1185">Reference proteome</keyword>
<feature type="region of interest" description="Disordered" evidence="1">
    <location>
        <begin position="70"/>
        <end position="91"/>
    </location>
</feature>
<dbReference type="PANTHER" id="PTHR14917">
    <property type="entry name" value="SPERMATOGENESIS-ASSOCIATED PROTEIN 7"/>
    <property type="match status" value="1"/>
</dbReference>
<reference evidence="2 3" key="1">
    <citation type="submission" date="2014-04" db="EMBL/GenBank/DDBJ databases">
        <title>Genome evolution of avian class.</title>
        <authorList>
            <person name="Zhang G."/>
            <person name="Li C."/>
        </authorList>
    </citation>
    <scope>NUCLEOTIDE SEQUENCE [LARGE SCALE GENOMIC DNA]</scope>
    <source>
        <strain evidence="2">BGI_N332</strain>
    </source>
</reference>
<sequence>LFTCRVLEQLFECHVQEHKNHLDESKMRHLLEVLRDDLGCGPGSGAERIHAGWEGFELLELQELDATEELEFSSNRQREATENEDLLGTLD</sequence>
<feature type="non-terminal residue" evidence="2">
    <location>
        <position position="1"/>
    </location>
</feature>
<feature type="non-terminal residue" evidence="2">
    <location>
        <position position="91"/>
    </location>
</feature>
<dbReference type="Pfam" id="PF15244">
    <property type="entry name" value="HSD3"/>
    <property type="match status" value="1"/>
</dbReference>
<dbReference type="GO" id="GO:0036064">
    <property type="term" value="C:ciliary basal body"/>
    <property type="evidence" value="ECO:0007669"/>
    <property type="project" value="TreeGrafter"/>
</dbReference>
<evidence type="ECO:0000313" key="3">
    <source>
        <dbReference type="Proteomes" id="UP000053369"/>
    </source>
</evidence>
<dbReference type="PANTHER" id="PTHR14917:SF2">
    <property type="entry name" value="SPERMATOGENESIS-ASSOCIATED PROTEIN 7"/>
    <property type="match status" value="1"/>
</dbReference>
<dbReference type="AlphaFoldDB" id="A0A091R9B4"/>
<organism evidence="2 3">
    <name type="scientific">Mesitornis unicolor</name>
    <name type="common">brown roatelo</name>
    <dbReference type="NCBI Taxonomy" id="54374"/>
    <lineage>
        <taxon>Eukaryota</taxon>
        <taxon>Metazoa</taxon>
        <taxon>Chordata</taxon>
        <taxon>Craniata</taxon>
        <taxon>Vertebrata</taxon>
        <taxon>Euteleostomi</taxon>
        <taxon>Archelosauria</taxon>
        <taxon>Archosauria</taxon>
        <taxon>Dinosauria</taxon>
        <taxon>Saurischia</taxon>
        <taxon>Theropoda</taxon>
        <taxon>Coelurosauria</taxon>
        <taxon>Aves</taxon>
        <taxon>Neognathae</taxon>
        <taxon>Neoaves</taxon>
        <taxon>Columbimorphae</taxon>
        <taxon>Mesitornithiformes</taxon>
        <taxon>Mesitornithidae</taxon>
        <taxon>Mesitornis</taxon>
    </lineage>
</organism>
<dbReference type="Proteomes" id="UP000053369">
    <property type="component" value="Unassembled WGS sequence"/>
</dbReference>
<dbReference type="GO" id="GO:0045494">
    <property type="term" value="P:photoreceptor cell maintenance"/>
    <property type="evidence" value="ECO:0007669"/>
    <property type="project" value="TreeGrafter"/>
</dbReference>
<dbReference type="GO" id="GO:0000226">
    <property type="term" value="P:microtubule cytoskeleton organization"/>
    <property type="evidence" value="ECO:0007669"/>
    <property type="project" value="TreeGrafter"/>
</dbReference>